<dbReference type="STRING" id="943830.A4A58_05415"/>
<dbReference type="Gene3D" id="3.10.450.50">
    <property type="match status" value="1"/>
</dbReference>
<dbReference type="SUPFAM" id="SSF54427">
    <property type="entry name" value="NTF2-like"/>
    <property type="match status" value="1"/>
</dbReference>
<evidence type="ECO:0008006" key="4">
    <source>
        <dbReference type="Google" id="ProtNLM"/>
    </source>
</evidence>
<dbReference type="OrthoDB" id="9182871at2"/>
<dbReference type="InterPro" id="IPR032710">
    <property type="entry name" value="NTF2-like_dom_sf"/>
</dbReference>
<gene>
    <name evidence="2" type="ORF">A4A58_05415</name>
</gene>
<evidence type="ECO:0000256" key="1">
    <source>
        <dbReference type="SAM" id="SignalP"/>
    </source>
</evidence>
<keyword evidence="1" id="KW-0732">Signal</keyword>
<dbReference type="EMBL" id="LVYV01000001">
    <property type="protein sequence ID" value="KZD25815.1"/>
    <property type="molecule type" value="Genomic_DNA"/>
</dbReference>
<dbReference type="Proteomes" id="UP000076574">
    <property type="component" value="Unassembled WGS sequence"/>
</dbReference>
<protein>
    <recommendedName>
        <fullName evidence="4">Ester cyclase</fullName>
    </recommendedName>
</protein>
<dbReference type="InterPro" id="IPR009959">
    <property type="entry name" value="Cyclase_SnoaL-like"/>
</dbReference>
<comment type="caution">
    <text evidence="2">The sequence shown here is derived from an EMBL/GenBank/DDBJ whole genome shotgun (WGS) entry which is preliminary data.</text>
</comment>
<evidence type="ECO:0000313" key="2">
    <source>
        <dbReference type="EMBL" id="KZD25815.1"/>
    </source>
</evidence>
<feature type="chain" id="PRO_5007848909" description="Ester cyclase" evidence="1">
    <location>
        <begin position="23"/>
        <end position="164"/>
    </location>
</feature>
<sequence>MTIFSRLVLAAAVLTGASGATAQTMTEAQARAAIAPWYSLFNVTSRGDVKTIQEQVLTPDYESCAGYLPGECWGRDTSIKVVGNFTNTIPDMKFDIKEVLVAGDRVVVRGEVTGTPAGDLFGVPHSGKSFRMMAIDIQTIKDGKISRTFHMENWLSALGQLRAR</sequence>
<reference evidence="2 3" key="1">
    <citation type="submission" date="2016-03" db="EMBL/GenBank/DDBJ databases">
        <title>Microsymbionts genomes from the relict species Vavilovia formosa (Stev.) Fed.</title>
        <authorList>
            <person name="Kopat V."/>
            <person name="Chirak E."/>
            <person name="Kimeklis A."/>
            <person name="Andronov E."/>
        </authorList>
    </citation>
    <scope>NUCLEOTIDE SEQUENCE [LARGE SCALE GENOMIC DNA]</scope>
    <source>
        <strain evidence="2 3">Vaf07</strain>
    </source>
</reference>
<evidence type="ECO:0000313" key="3">
    <source>
        <dbReference type="Proteomes" id="UP000076574"/>
    </source>
</evidence>
<dbReference type="PANTHER" id="PTHR38436">
    <property type="entry name" value="POLYKETIDE CYCLASE SNOAL-LIKE DOMAIN"/>
    <property type="match status" value="1"/>
</dbReference>
<dbReference type="PANTHER" id="PTHR38436:SF1">
    <property type="entry name" value="ESTER CYCLASE"/>
    <property type="match status" value="1"/>
</dbReference>
<feature type="signal peptide" evidence="1">
    <location>
        <begin position="1"/>
        <end position="22"/>
    </location>
</feature>
<accession>A0A164B605</accession>
<dbReference type="Pfam" id="PF07366">
    <property type="entry name" value="SnoaL"/>
    <property type="match status" value="1"/>
</dbReference>
<dbReference type="AlphaFoldDB" id="A0A164B605"/>
<dbReference type="GO" id="GO:0030638">
    <property type="term" value="P:polyketide metabolic process"/>
    <property type="evidence" value="ECO:0007669"/>
    <property type="project" value="InterPro"/>
</dbReference>
<name>A0A164B605_9BRAD</name>
<proteinExistence type="predicted"/>
<keyword evidence="3" id="KW-1185">Reference proteome</keyword>
<organism evidence="2 3">
    <name type="scientific">Tardiphaga robiniae</name>
    <dbReference type="NCBI Taxonomy" id="943830"/>
    <lineage>
        <taxon>Bacteria</taxon>
        <taxon>Pseudomonadati</taxon>
        <taxon>Pseudomonadota</taxon>
        <taxon>Alphaproteobacteria</taxon>
        <taxon>Hyphomicrobiales</taxon>
        <taxon>Nitrobacteraceae</taxon>
        <taxon>Tardiphaga</taxon>
    </lineage>
</organism>
<dbReference type="RefSeq" id="WP_068730301.1">
    <property type="nucleotide sequence ID" value="NZ_LVYV01000001.1"/>
</dbReference>